<dbReference type="InterPro" id="IPR000160">
    <property type="entry name" value="GGDEF_dom"/>
</dbReference>
<protein>
    <submittedName>
        <fullName evidence="5">Diguanylate cyclase/phosphodiesterase</fullName>
    </submittedName>
</protein>
<evidence type="ECO:0000313" key="5">
    <source>
        <dbReference type="EMBL" id="ADP84440.1"/>
    </source>
</evidence>
<reference evidence="5 6" key="1">
    <citation type="submission" date="2010-10" db="EMBL/GenBank/DDBJ databases">
        <title>Complete sequence of Frankia sp. EuI1c.</title>
        <authorList>
            <consortium name="US DOE Joint Genome Institute"/>
            <person name="Lucas S."/>
            <person name="Copeland A."/>
            <person name="Lapidus A."/>
            <person name="Cheng J.-F."/>
            <person name="Bruce D."/>
            <person name="Goodwin L."/>
            <person name="Pitluck S."/>
            <person name="Chertkov O."/>
            <person name="Detter J.C."/>
            <person name="Han C."/>
            <person name="Tapia R."/>
            <person name="Land M."/>
            <person name="Hauser L."/>
            <person name="Jeffries C."/>
            <person name="Kyrpides N."/>
            <person name="Ivanova N."/>
            <person name="Mikhailova N."/>
            <person name="Beauchemin N."/>
            <person name="Sen A."/>
            <person name="Sur S.A."/>
            <person name="Gtari M."/>
            <person name="Wall L."/>
            <person name="Tisa L."/>
            <person name="Woyke T."/>
        </authorList>
    </citation>
    <scope>NUCLEOTIDE SEQUENCE [LARGE SCALE GENOMIC DNA]</scope>
    <source>
        <strain evidence="6">DSM 45817 / CECT 9037 / EuI1c</strain>
    </source>
</reference>
<feature type="domain" description="GGDEF" evidence="4">
    <location>
        <begin position="389"/>
        <end position="522"/>
    </location>
</feature>
<evidence type="ECO:0000259" key="4">
    <source>
        <dbReference type="PROSITE" id="PS50887"/>
    </source>
</evidence>
<keyword evidence="2" id="KW-1133">Transmembrane helix</keyword>
<dbReference type="HOGENOM" id="CLU_000445_129_3_11"/>
<dbReference type="eggNOG" id="COG5001">
    <property type="taxonomic scope" value="Bacteria"/>
</dbReference>
<feature type="domain" description="EAL" evidence="3">
    <location>
        <begin position="530"/>
        <end position="790"/>
    </location>
</feature>
<feature type="transmembrane region" description="Helical" evidence="2">
    <location>
        <begin position="108"/>
        <end position="128"/>
    </location>
</feature>
<feature type="transmembrane region" description="Helical" evidence="2">
    <location>
        <begin position="247"/>
        <end position="269"/>
    </location>
</feature>
<dbReference type="SUPFAM" id="SSF141868">
    <property type="entry name" value="EAL domain-like"/>
    <property type="match status" value="1"/>
</dbReference>
<dbReference type="SUPFAM" id="SSF55073">
    <property type="entry name" value="Nucleotide cyclase"/>
    <property type="match status" value="1"/>
</dbReference>
<dbReference type="CDD" id="cd01948">
    <property type="entry name" value="EAL"/>
    <property type="match status" value="1"/>
</dbReference>
<dbReference type="InterPro" id="IPR001633">
    <property type="entry name" value="EAL_dom"/>
</dbReference>
<dbReference type="InterPro" id="IPR052155">
    <property type="entry name" value="Biofilm_reg_signaling"/>
</dbReference>
<evidence type="ECO:0000259" key="3">
    <source>
        <dbReference type="PROSITE" id="PS50883"/>
    </source>
</evidence>
<feature type="transmembrane region" description="Helical" evidence="2">
    <location>
        <begin position="18"/>
        <end position="39"/>
    </location>
</feature>
<sequence length="798" mass="84597">MGIGVPVGLLGDGRAARWFGFGVAAYALAMAVCVVVLPAAAQDVVVRYTGSVALGVSCWVCVVTARRWRGVERWWRALMAATLLGGVAVSALQLLGYPRSSRTLVEPIGLAALVVLAWLAALVGLLLYPSDPFDVAIRGRQGQRGQRLHLITTLDGLLVAGAVSLLAWILILRGAVHANTDASILLFYFATTAVGTALVVVVFLIAAFRRPRRPFGLLLLGTAQVAFTVYSLGQVRAQIEGRPEDLGVADLAVVVAPLLVAWATLLPPVTVAGRDGRVAAGQGPVLRRWWHVLLPYVPLVAASVVTLLDLDARRGLTPELWAMLGLLVLALARQLTTLTDNVRLIARVEQDQIALRHQAFHDPLTGLANRALFNDRLAQALAQRARSPTSVAVLFCDLDNFKHVNDALGHAAGDDLLCATARRLLGSVRTRDTVARLGGDEFAVLLDGQTGDPVAVGRRITDTVCRPVSLAGCDHAVRASVGLVIADRDAGPVAAETLIHRADIAMYAAKAGGTGGLTVYDPTAIAPDNTSALYAALGAALRGNPDGGELDVDYRPVVALPGGATVGQQARLTWTHPRFGTVEPSDMLPTTLADGLAPTLEQLLLSRACTHAADHCHRTGDLLPVHVPVAARLLADDTVTGEIRGALTTAQLTPRALVVELSATTRTRELRTAAPTLRHLRRLGVRISLTRLGAPDTTLDALHLLPLDLAVLDTSLTHPPSSTEEGRRADLVLTALLDLLRGLGVALAATVDNARAAHRAHQLGCAFATGPPFGDWQPDPHDTRATSRRCTETEPRRT</sequence>
<feature type="transmembrane region" description="Helical" evidence="2">
    <location>
        <begin position="289"/>
        <end position="308"/>
    </location>
</feature>
<dbReference type="PANTHER" id="PTHR44757:SF2">
    <property type="entry name" value="BIOFILM ARCHITECTURE MAINTENANCE PROTEIN MBAA"/>
    <property type="match status" value="1"/>
</dbReference>
<dbReference type="STRING" id="298654.FraEuI1c_6459"/>
<dbReference type="NCBIfam" id="TIGR00254">
    <property type="entry name" value="GGDEF"/>
    <property type="match status" value="1"/>
</dbReference>
<dbReference type="PANTHER" id="PTHR44757">
    <property type="entry name" value="DIGUANYLATE CYCLASE DGCP"/>
    <property type="match status" value="1"/>
</dbReference>
<feature type="transmembrane region" description="Helical" evidence="2">
    <location>
        <begin position="184"/>
        <end position="208"/>
    </location>
</feature>
<dbReference type="Pfam" id="PF00990">
    <property type="entry name" value="GGDEF"/>
    <property type="match status" value="1"/>
</dbReference>
<keyword evidence="2" id="KW-0812">Transmembrane</keyword>
<dbReference type="AlphaFoldDB" id="E3J776"/>
<dbReference type="CDD" id="cd01949">
    <property type="entry name" value="GGDEF"/>
    <property type="match status" value="1"/>
</dbReference>
<gene>
    <name evidence="5" type="ordered locus">FraEuI1c_6459</name>
</gene>
<feature type="transmembrane region" description="Helical" evidence="2">
    <location>
        <begin position="77"/>
        <end position="96"/>
    </location>
</feature>
<dbReference type="Gene3D" id="3.30.70.270">
    <property type="match status" value="1"/>
</dbReference>
<evidence type="ECO:0000313" key="6">
    <source>
        <dbReference type="Proteomes" id="UP000002484"/>
    </source>
</evidence>
<dbReference type="SMART" id="SM00267">
    <property type="entry name" value="GGDEF"/>
    <property type="match status" value="1"/>
</dbReference>
<feature type="region of interest" description="Disordered" evidence="1">
    <location>
        <begin position="772"/>
        <end position="798"/>
    </location>
</feature>
<evidence type="ECO:0000256" key="2">
    <source>
        <dbReference type="SAM" id="Phobius"/>
    </source>
</evidence>
<keyword evidence="6" id="KW-1185">Reference proteome</keyword>
<dbReference type="Gene3D" id="3.20.20.450">
    <property type="entry name" value="EAL domain"/>
    <property type="match status" value="1"/>
</dbReference>
<accession>E3J776</accession>
<dbReference type="PROSITE" id="PS50887">
    <property type="entry name" value="GGDEF"/>
    <property type="match status" value="1"/>
</dbReference>
<dbReference type="InterPro" id="IPR043128">
    <property type="entry name" value="Rev_trsase/Diguanyl_cyclase"/>
</dbReference>
<dbReference type="InterPro" id="IPR035919">
    <property type="entry name" value="EAL_sf"/>
</dbReference>
<dbReference type="KEGG" id="fri:FraEuI1c_6459"/>
<dbReference type="EMBL" id="CP002299">
    <property type="protein sequence ID" value="ADP84440.1"/>
    <property type="molecule type" value="Genomic_DNA"/>
</dbReference>
<proteinExistence type="predicted"/>
<name>E3J776_PSEI1</name>
<dbReference type="Pfam" id="PF00563">
    <property type="entry name" value="EAL"/>
    <property type="match status" value="1"/>
</dbReference>
<organism evidence="5 6">
    <name type="scientific">Pseudofrankia inefficax (strain DSM 45817 / CECT 9037 / DDB 130130 / EuI1c)</name>
    <name type="common">Frankia inefficax</name>
    <dbReference type="NCBI Taxonomy" id="298654"/>
    <lineage>
        <taxon>Bacteria</taxon>
        <taxon>Bacillati</taxon>
        <taxon>Actinomycetota</taxon>
        <taxon>Actinomycetes</taxon>
        <taxon>Frankiales</taxon>
        <taxon>Frankiaceae</taxon>
        <taxon>Pseudofrankia</taxon>
    </lineage>
</organism>
<feature type="compositionally biased region" description="Basic and acidic residues" evidence="1">
    <location>
        <begin position="778"/>
        <end position="798"/>
    </location>
</feature>
<dbReference type="PROSITE" id="PS50883">
    <property type="entry name" value="EAL"/>
    <property type="match status" value="1"/>
</dbReference>
<keyword evidence="2" id="KW-0472">Membrane</keyword>
<feature type="transmembrane region" description="Helical" evidence="2">
    <location>
        <begin position="148"/>
        <end position="172"/>
    </location>
</feature>
<feature type="transmembrane region" description="Helical" evidence="2">
    <location>
        <begin position="215"/>
        <end position="235"/>
    </location>
</feature>
<dbReference type="InterPro" id="IPR029787">
    <property type="entry name" value="Nucleotide_cyclase"/>
</dbReference>
<evidence type="ECO:0000256" key="1">
    <source>
        <dbReference type="SAM" id="MobiDB-lite"/>
    </source>
</evidence>
<dbReference type="SMART" id="SM00052">
    <property type="entry name" value="EAL"/>
    <property type="match status" value="1"/>
</dbReference>
<dbReference type="InParanoid" id="E3J776"/>
<dbReference type="Proteomes" id="UP000002484">
    <property type="component" value="Chromosome"/>
</dbReference>